<reference evidence="9 10" key="1">
    <citation type="journal article" date="2019" name="Front. Microbiol.">
        <title>Thermoanaerosceptrum fracticalcis gen. nov. sp. nov., a Novel Fumarate-Fermenting Microorganism From a Deep Fractured Carbonate Aquifer of the US Great Basin.</title>
        <authorList>
            <person name="Hamilton-Brehm S.D."/>
            <person name="Stewart L.E."/>
            <person name="Zavarin M."/>
            <person name="Caldwell M."/>
            <person name="Lawson P.A."/>
            <person name="Onstott T.C."/>
            <person name="Grzymski J."/>
            <person name="Neveux I."/>
            <person name="Lollar B.S."/>
            <person name="Russell C.E."/>
            <person name="Moser D.P."/>
        </authorList>
    </citation>
    <scope>NUCLEOTIDE SEQUENCE [LARGE SCALE GENOMIC DNA]</scope>
    <source>
        <strain evidence="9 10">DRI-13</strain>
    </source>
</reference>
<evidence type="ECO:0000256" key="3">
    <source>
        <dbReference type="ARBA" id="ARBA00022670"/>
    </source>
</evidence>
<name>A0A7G6E5X7_THEFR</name>
<gene>
    <name evidence="9" type="ORF">BR63_15030</name>
</gene>
<dbReference type="SMART" id="SM00793">
    <property type="entry name" value="AgrB"/>
    <property type="match status" value="1"/>
</dbReference>
<organism evidence="9 10">
    <name type="scientific">Thermanaerosceptrum fracticalcis</name>
    <dbReference type="NCBI Taxonomy" id="1712410"/>
    <lineage>
        <taxon>Bacteria</taxon>
        <taxon>Bacillati</taxon>
        <taxon>Bacillota</taxon>
        <taxon>Clostridia</taxon>
        <taxon>Eubacteriales</taxon>
        <taxon>Peptococcaceae</taxon>
        <taxon>Thermanaerosceptrum</taxon>
    </lineage>
</organism>
<evidence type="ECO:0000256" key="6">
    <source>
        <dbReference type="ARBA" id="ARBA00022989"/>
    </source>
</evidence>
<feature type="transmembrane region" description="Helical" evidence="8">
    <location>
        <begin position="165"/>
        <end position="182"/>
    </location>
</feature>
<evidence type="ECO:0000256" key="4">
    <source>
        <dbReference type="ARBA" id="ARBA00022692"/>
    </source>
</evidence>
<feature type="transmembrane region" description="Helical" evidence="8">
    <location>
        <begin position="44"/>
        <end position="69"/>
    </location>
</feature>
<dbReference type="GO" id="GO:0009372">
    <property type="term" value="P:quorum sensing"/>
    <property type="evidence" value="ECO:0007669"/>
    <property type="project" value="UniProtKB-KW"/>
</dbReference>
<evidence type="ECO:0000313" key="9">
    <source>
        <dbReference type="EMBL" id="QNB47481.1"/>
    </source>
</evidence>
<evidence type="ECO:0000256" key="1">
    <source>
        <dbReference type="ARBA" id="ARBA00022475"/>
    </source>
</evidence>
<proteinExistence type="predicted"/>
<evidence type="ECO:0000256" key="5">
    <source>
        <dbReference type="ARBA" id="ARBA00022801"/>
    </source>
</evidence>
<keyword evidence="3" id="KW-0645">Protease</keyword>
<keyword evidence="5" id="KW-0378">Hydrolase</keyword>
<keyword evidence="1" id="KW-1003">Cell membrane</keyword>
<evidence type="ECO:0000313" key="10">
    <source>
        <dbReference type="Proteomes" id="UP000515847"/>
    </source>
</evidence>
<dbReference type="GO" id="GO:0008233">
    <property type="term" value="F:peptidase activity"/>
    <property type="evidence" value="ECO:0007669"/>
    <property type="project" value="UniProtKB-KW"/>
</dbReference>
<keyword evidence="4 8" id="KW-0812">Transmembrane</keyword>
<keyword evidence="6 8" id="KW-1133">Transmembrane helix</keyword>
<dbReference type="InterPro" id="IPR006741">
    <property type="entry name" value="AgrB"/>
</dbReference>
<dbReference type="Proteomes" id="UP000515847">
    <property type="component" value="Chromosome"/>
</dbReference>
<dbReference type="Pfam" id="PF04647">
    <property type="entry name" value="AgrB"/>
    <property type="match status" value="1"/>
</dbReference>
<evidence type="ECO:0000256" key="7">
    <source>
        <dbReference type="ARBA" id="ARBA00023136"/>
    </source>
</evidence>
<keyword evidence="10" id="KW-1185">Reference proteome</keyword>
<sequence length="212" mass="23511">MEKYIELSNLKEGMEENMSYSGLSTRISSYLARELKYCEEKKKILAYAVESILITVLGFAIIMFIGLLLRAPYETFFAAVAAGTLRKFSGGAHFSTPAKCLLTGGLVYPLFGLTVKNVLLDYVKEPMFLTVVLAAAAVSFYMVFKYAPVDSVNKPIVSPEFRKKLFRASIITVLVFYAVAFLNYRTSLGLSILGGIFLQAVTLLPPLNGQRR</sequence>
<dbReference type="OrthoDB" id="2854767at2"/>
<dbReference type="AlphaFoldDB" id="A0A7G6E5X7"/>
<feature type="transmembrane region" description="Helical" evidence="8">
    <location>
        <begin position="127"/>
        <end position="144"/>
    </location>
</feature>
<keyword evidence="7 8" id="KW-0472">Membrane</keyword>
<keyword evidence="2" id="KW-0673">Quorum sensing</keyword>
<protein>
    <submittedName>
        <fullName evidence="9">Accessory regulator AgrB</fullName>
    </submittedName>
</protein>
<accession>A0A7G6E5X7</accession>
<dbReference type="GO" id="GO:0016020">
    <property type="term" value="C:membrane"/>
    <property type="evidence" value="ECO:0007669"/>
    <property type="project" value="InterPro"/>
</dbReference>
<dbReference type="EMBL" id="CP045798">
    <property type="protein sequence ID" value="QNB47481.1"/>
    <property type="molecule type" value="Genomic_DNA"/>
</dbReference>
<evidence type="ECO:0000256" key="2">
    <source>
        <dbReference type="ARBA" id="ARBA00022654"/>
    </source>
</evidence>
<evidence type="ECO:0000256" key="8">
    <source>
        <dbReference type="SAM" id="Phobius"/>
    </source>
</evidence>
<dbReference type="RefSeq" id="WP_051966159.1">
    <property type="nucleotide sequence ID" value="NZ_CP045798.1"/>
</dbReference>
<dbReference type="KEGG" id="tfr:BR63_15030"/>
<dbReference type="GO" id="GO:0006508">
    <property type="term" value="P:proteolysis"/>
    <property type="evidence" value="ECO:0007669"/>
    <property type="project" value="UniProtKB-KW"/>
</dbReference>
<feature type="transmembrane region" description="Helical" evidence="8">
    <location>
        <begin position="188"/>
        <end position="207"/>
    </location>
</feature>